<gene>
    <name evidence="1" type="ORF">NDU88_009545</name>
</gene>
<proteinExistence type="predicted"/>
<reference evidence="1" key="1">
    <citation type="journal article" date="2022" name="bioRxiv">
        <title>Sequencing and chromosome-scale assembly of the giantPleurodeles waltlgenome.</title>
        <authorList>
            <person name="Brown T."/>
            <person name="Elewa A."/>
            <person name="Iarovenko S."/>
            <person name="Subramanian E."/>
            <person name="Araus A.J."/>
            <person name="Petzold A."/>
            <person name="Susuki M."/>
            <person name="Suzuki K.-i.T."/>
            <person name="Hayashi T."/>
            <person name="Toyoda A."/>
            <person name="Oliveira C."/>
            <person name="Osipova E."/>
            <person name="Leigh N.D."/>
            <person name="Simon A."/>
            <person name="Yun M.H."/>
        </authorList>
    </citation>
    <scope>NUCLEOTIDE SEQUENCE</scope>
    <source>
        <strain evidence="1">20211129_DDA</strain>
        <tissue evidence="1">Liver</tissue>
    </source>
</reference>
<name>A0AAV7QRY1_PLEWA</name>
<dbReference type="AlphaFoldDB" id="A0AAV7QRY1"/>
<evidence type="ECO:0000313" key="2">
    <source>
        <dbReference type="Proteomes" id="UP001066276"/>
    </source>
</evidence>
<dbReference type="Proteomes" id="UP001066276">
    <property type="component" value="Chromosome 6"/>
</dbReference>
<evidence type="ECO:0000313" key="1">
    <source>
        <dbReference type="EMBL" id="KAJ1143234.1"/>
    </source>
</evidence>
<comment type="caution">
    <text evidence="1">The sequence shown here is derived from an EMBL/GenBank/DDBJ whole genome shotgun (WGS) entry which is preliminary data.</text>
</comment>
<sequence>MAAEVAASSDLCKVTVRDSPDMILGERLEPPGDEEPHAGLWGGRRRHLTFTAGEIGRLLSGAGGSSQVLRPDASAPASHKLDAVLAAVEPLGTSLDQTITSLENKIDKVTNDLTLLHTDHHKLVDKTHSLECNLVDLAPQICQL</sequence>
<accession>A0AAV7QRY1</accession>
<organism evidence="1 2">
    <name type="scientific">Pleurodeles waltl</name>
    <name type="common">Iberian ribbed newt</name>
    <dbReference type="NCBI Taxonomy" id="8319"/>
    <lineage>
        <taxon>Eukaryota</taxon>
        <taxon>Metazoa</taxon>
        <taxon>Chordata</taxon>
        <taxon>Craniata</taxon>
        <taxon>Vertebrata</taxon>
        <taxon>Euteleostomi</taxon>
        <taxon>Amphibia</taxon>
        <taxon>Batrachia</taxon>
        <taxon>Caudata</taxon>
        <taxon>Salamandroidea</taxon>
        <taxon>Salamandridae</taxon>
        <taxon>Pleurodelinae</taxon>
        <taxon>Pleurodeles</taxon>
    </lineage>
</organism>
<protein>
    <submittedName>
        <fullName evidence="1">Uncharacterized protein</fullName>
    </submittedName>
</protein>
<keyword evidence="2" id="KW-1185">Reference proteome</keyword>
<dbReference type="EMBL" id="JANPWB010000010">
    <property type="protein sequence ID" value="KAJ1143234.1"/>
    <property type="molecule type" value="Genomic_DNA"/>
</dbReference>